<reference evidence="1 2" key="1">
    <citation type="journal article" date="2019" name="Sci. Rep.">
        <title>Orb-weaving spider Araneus ventricosus genome elucidates the spidroin gene catalogue.</title>
        <authorList>
            <person name="Kono N."/>
            <person name="Nakamura H."/>
            <person name="Ohtoshi R."/>
            <person name="Moran D.A.P."/>
            <person name="Shinohara A."/>
            <person name="Yoshida Y."/>
            <person name="Fujiwara M."/>
            <person name="Mori M."/>
            <person name="Tomita M."/>
            <person name="Arakawa K."/>
        </authorList>
    </citation>
    <scope>NUCLEOTIDE SEQUENCE [LARGE SCALE GENOMIC DNA]</scope>
</reference>
<gene>
    <name evidence="1" type="ORF">AVEN_232223_1</name>
</gene>
<dbReference type="EMBL" id="BGPR01017111">
    <property type="protein sequence ID" value="GBN75130.1"/>
    <property type="molecule type" value="Genomic_DNA"/>
</dbReference>
<evidence type="ECO:0000313" key="2">
    <source>
        <dbReference type="Proteomes" id="UP000499080"/>
    </source>
</evidence>
<organism evidence="1 2">
    <name type="scientific">Araneus ventricosus</name>
    <name type="common">Orbweaver spider</name>
    <name type="synonym">Epeira ventricosa</name>
    <dbReference type="NCBI Taxonomy" id="182803"/>
    <lineage>
        <taxon>Eukaryota</taxon>
        <taxon>Metazoa</taxon>
        <taxon>Ecdysozoa</taxon>
        <taxon>Arthropoda</taxon>
        <taxon>Chelicerata</taxon>
        <taxon>Arachnida</taxon>
        <taxon>Araneae</taxon>
        <taxon>Araneomorphae</taxon>
        <taxon>Entelegynae</taxon>
        <taxon>Araneoidea</taxon>
        <taxon>Araneidae</taxon>
        <taxon>Araneus</taxon>
    </lineage>
</organism>
<dbReference type="Proteomes" id="UP000499080">
    <property type="component" value="Unassembled WGS sequence"/>
</dbReference>
<accession>A0A4Y2RI86</accession>
<comment type="caution">
    <text evidence="1">The sequence shown here is derived from an EMBL/GenBank/DDBJ whole genome shotgun (WGS) entry which is preliminary data.</text>
</comment>
<name>A0A4Y2RI86_ARAVE</name>
<dbReference type="OrthoDB" id="6758798at2759"/>
<protein>
    <submittedName>
        <fullName evidence="1">Uncharacterized protein</fullName>
    </submittedName>
</protein>
<proteinExistence type="predicted"/>
<keyword evidence="2" id="KW-1185">Reference proteome</keyword>
<sequence length="88" mass="10005">MKTHYSYFGRIDGVDSRELDVTCLRSTNLVKSKFILVANDLFDIFESQIKVVLPVPIVEVDGRKEMFSFSCSANVKEKLVEQCIKPST</sequence>
<dbReference type="AlphaFoldDB" id="A0A4Y2RI86"/>
<evidence type="ECO:0000313" key="1">
    <source>
        <dbReference type="EMBL" id="GBN75130.1"/>
    </source>
</evidence>